<keyword evidence="2" id="KW-1185">Reference proteome</keyword>
<evidence type="ECO:0000313" key="1">
    <source>
        <dbReference type="EMBL" id="QGG46326.1"/>
    </source>
</evidence>
<gene>
    <name evidence="1" type="ORF">FTV88_0147</name>
</gene>
<organism evidence="1 2">
    <name type="scientific">Heliorestis convoluta</name>
    <dbReference type="NCBI Taxonomy" id="356322"/>
    <lineage>
        <taxon>Bacteria</taxon>
        <taxon>Bacillati</taxon>
        <taxon>Bacillota</taxon>
        <taxon>Clostridia</taxon>
        <taxon>Eubacteriales</taxon>
        <taxon>Heliobacteriaceae</taxon>
        <taxon>Heliorestis</taxon>
    </lineage>
</organism>
<proteinExistence type="predicted"/>
<sequence length="47" mass="5714">MLTKPFMLLFLKYWPQFGGKRRDVLKNKYVNLYYKIGGVEGIWIVCW</sequence>
<dbReference type="Proteomes" id="UP000366051">
    <property type="component" value="Chromosome"/>
</dbReference>
<accession>A0A5Q2MYU2</accession>
<dbReference type="AlphaFoldDB" id="A0A5Q2MYU2"/>
<name>A0A5Q2MYU2_9FIRM</name>
<dbReference type="KEGG" id="hcv:FTV88_0147"/>
<dbReference type="EMBL" id="CP045875">
    <property type="protein sequence ID" value="QGG46326.1"/>
    <property type="molecule type" value="Genomic_DNA"/>
</dbReference>
<evidence type="ECO:0000313" key="2">
    <source>
        <dbReference type="Proteomes" id="UP000366051"/>
    </source>
</evidence>
<reference evidence="2" key="1">
    <citation type="submission" date="2019-11" db="EMBL/GenBank/DDBJ databases">
        <title>Genome sequence of Heliorestis convoluta strain HH, an alkaliphilic and minimalistic phototrophic bacterium from a soda lake in Egypt.</title>
        <authorList>
            <person name="Dewey E.D."/>
            <person name="Stokes L.M."/>
            <person name="Burchell B.M."/>
            <person name="Shaffer K.N."/>
            <person name="Huntington A.M."/>
            <person name="Baker J.M."/>
            <person name="Nadendla S."/>
            <person name="Giglio M.G."/>
            <person name="Touchman J.W."/>
            <person name="Blankenship R.E."/>
            <person name="Madigan M.T."/>
            <person name="Sattley W.M."/>
        </authorList>
    </citation>
    <scope>NUCLEOTIDE SEQUENCE [LARGE SCALE GENOMIC DNA]</scope>
    <source>
        <strain evidence="2">HH</strain>
    </source>
</reference>
<protein>
    <submittedName>
        <fullName evidence="1">Uncharacterized protein</fullName>
    </submittedName>
</protein>